<keyword evidence="1" id="KW-1133">Transmembrane helix</keyword>
<organism evidence="2 3">
    <name type="scientific">Saccharomyces cerevisiae (strain RM11-1a)</name>
    <name type="common">Baker's yeast</name>
    <dbReference type="NCBI Taxonomy" id="285006"/>
    <lineage>
        <taxon>Eukaryota</taxon>
        <taxon>Fungi</taxon>
        <taxon>Dikarya</taxon>
        <taxon>Ascomycota</taxon>
        <taxon>Saccharomycotina</taxon>
        <taxon>Saccharomycetes</taxon>
        <taxon>Saccharomycetales</taxon>
        <taxon>Saccharomycetaceae</taxon>
        <taxon>Saccharomyces</taxon>
    </lineage>
</organism>
<dbReference type="AlphaFoldDB" id="B3LIH6"/>
<evidence type="ECO:0000313" key="3">
    <source>
        <dbReference type="Proteomes" id="UP000008335"/>
    </source>
</evidence>
<keyword evidence="1" id="KW-0472">Membrane</keyword>
<reference evidence="2" key="1">
    <citation type="submission" date="2005-03" db="EMBL/GenBank/DDBJ databases">
        <authorList>
            <person name="Giovannoni S.J."/>
            <person name="Cho J.-C."/>
            <person name="Ferriera S."/>
            <person name="Johnson J."/>
            <person name="Kravitz S."/>
            <person name="Halpern A."/>
            <person name="Remington K."/>
            <person name="Beeson K."/>
            <person name="Tran B."/>
            <person name="Rogers Y.-H."/>
            <person name="Friedman R."/>
            <person name="Venter J.C."/>
        </authorList>
    </citation>
    <scope>NUCLEOTIDE SEQUENCE</scope>
    <source>
        <strain evidence="2">RM11-1a</strain>
    </source>
</reference>
<keyword evidence="3" id="KW-1185">Reference proteome</keyword>
<sequence length="120" mass="13645">MSQITSKGRRILDKKIRTFPVGFTSRKVAGHVLNISPYFLLAFSYAENKGQSAFEEIKGSNVIDMSCVICFNFSCHLFVVIFISRSTETIPTTKLLLSKYIFYCVNALELTLFLSYKSYS</sequence>
<feature type="transmembrane region" description="Helical" evidence="1">
    <location>
        <begin position="95"/>
        <end position="116"/>
    </location>
</feature>
<dbReference type="OrthoDB" id="10487138at2759"/>
<keyword evidence="1" id="KW-0812">Transmembrane</keyword>
<feature type="transmembrane region" description="Helical" evidence="1">
    <location>
        <begin position="62"/>
        <end position="83"/>
    </location>
</feature>
<protein>
    <submittedName>
        <fullName evidence="2">Uncharacterized protein</fullName>
    </submittedName>
</protein>
<evidence type="ECO:0000256" key="1">
    <source>
        <dbReference type="SAM" id="Phobius"/>
    </source>
</evidence>
<name>B3LIH6_YEAS1</name>
<dbReference type="Proteomes" id="UP000008335">
    <property type="component" value="Unassembled WGS sequence"/>
</dbReference>
<gene>
    <name evidence="2" type="ORF">SCRG_00967</name>
</gene>
<accession>B3LIH6</accession>
<reference evidence="2" key="2">
    <citation type="submission" date="2005-07" db="EMBL/GenBank/DDBJ databases">
        <title>Annotation of the Saccharomyces cerevisiae RM11-1a Genome.</title>
        <authorList>
            <consortium name="The Broad Institute Genome Sequencing Platform"/>
            <person name="Birren B."/>
            <person name="Lander E."/>
            <person name="Galagan J."/>
            <person name="Nusbaum C."/>
            <person name="Devon K."/>
            <person name="Cuomo C."/>
            <person name="Jaffe D."/>
            <person name="Butler J."/>
            <person name="Alvarez P."/>
            <person name="Gnerre S."/>
            <person name="Grabherr M."/>
            <person name="Kleber M."/>
            <person name="Mauceli E."/>
            <person name="Brockman W."/>
            <person name="MacCallum I.A."/>
            <person name="Rounsley S."/>
            <person name="Young S."/>
            <person name="LaButti K."/>
            <person name="Pushparaj V."/>
            <person name="DeCaprio D."/>
            <person name="Crawford M."/>
            <person name="Koehrsen M."/>
            <person name="Engels R."/>
            <person name="Montgomery P."/>
            <person name="Pearson M."/>
            <person name="Howarth C."/>
            <person name="Larson L."/>
            <person name="Luoma S."/>
            <person name="White J."/>
            <person name="O'Leary S."/>
            <person name="Kodira C."/>
            <person name="Zeng Q."/>
            <person name="Yandava C."/>
            <person name="Alvarado L."/>
            <person name="Pratt S."/>
            <person name="Kruglyak L."/>
        </authorList>
    </citation>
    <scope>NUCLEOTIDE SEQUENCE</scope>
    <source>
        <strain evidence="2">RM11-1a</strain>
    </source>
</reference>
<dbReference type="HOGENOM" id="CLU_2051477_0_0_1"/>
<proteinExistence type="predicted"/>
<dbReference type="EMBL" id="CH408044">
    <property type="protein sequence ID" value="EDV10197.1"/>
    <property type="molecule type" value="Genomic_DNA"/>
</dbReference>
<evidence type="ECO:0000313" key="2">
    <source>
        <dbReference type="EMBL" id="EDV10197.1"/>
    </source>
</evidence>